<evidence type="ECO:0000256" key="1">
    <source>
        <dbReference type="ARBA" id="ARBA00022801"/>
    </source>
</evidence>
<sequence>MSEFVSRFFTAPDGLRLHARDYPAASGENTRLPVVCLPGLSRNARDFHQFALLVSGDAVAPRRVIALDYRGRGLSAHDADPANYTVPVECNDVIAVCTALGLSRCLFAGTSRGGLILHVMAALRPDLIAGAILNDVGPQIEAVGLMEIRDYLANRSTPASFEAAAAGLRHLHGAAFPALAPADWLDMAHALYTDRDGPIVADYDPKLTDQLKAIDFTEPLPTLWPQFERLAEKPLLIVRGEHSRILSAETLERMQAGRKIVETTLAQGQGHAPLLHFPDVFTPIKAFLGRF</sequence>
<dbReference type="InterPro" id="IPR050266">
    <property type="entry name" value="AB_hydrolase_sf"/>
</dbReference>
<reference evidence="3 4" key="1">
    <citation type="submission" date="2020-08" db="EMBL/GenBank/DDBJ databases">
        <title>Genomic Encyclopedia of Type Strains, Phase IV (KMG-IV): sequencing the most valuable type-strain genomes for metagenomic binning, comparative biology and taxonomic classification.</title>
        <authorList>
            <person name="Goeker M."/>
        </authorList>
    </citation>
    <scope>NUCLEOTIDE SEQUENCE [LARGE SCALE GENOMIC DNA]</scope>
    <source>
        <strain evidence="3 4">DSM 21319</strain>
    </source>
</reference>
<keyword evidence="4" id="KW-1185">Reference proteome</keyword>
<gene>
    <name evidence="3" type="ORF">HNQ66_002748</name>
</gene>
<name>A0A7W7YVV5_9HYPH</name>
<protein>
    <submittedName>
        <fullName evidence="3">Pimeloyl-ACP methyl ester carboxylesterase</fullName>
    </submittedName>
</protein>
<comment type="caution">
    <text evidence="3">The sequence shown here is derived from an EMBL/GenBank/DDBJ whole genome shotgun (WGS) entry which is preliminary data.</text>
</comment>
<dbReference type="GO" id="GO:0016020">
    <property type="term" value="C:membrane"/>
    <property type="evidence" value="ECO:0007669"/>
    <property type="project" value="TreeGrafter"/>
</dbReference>
<dbReference type="RefSeq" id="WP_184144715.1">
    <property type="nucleotide sequence ID" value="NZ_JACHIK010000008.1"/>
</dbReference>
<evidence type="ECO:0000313" key="3">
    <source>
        <dbReference type="EMBL" id="MBB5043344.1"/>
    </source>
</evidence>
<keyword evidence="1" id="KW-0378">Hydrolase</keyword>
<dbReference type="PANTHER" id="PTHR43798">
    <property type="entry name" value="MONOACYLGLYCEROL LIPASE"/>
    <property type="match status" value="1"/>
</dbReference>
<accession>A0A7W7YVV5</accession>
<dbReference type="Proteomes" id="UP000535406">
    <property type="component" value="Unassembled WGS sequence"/>
</dbReference>
<dbReference type="SUPFAM" id="SSF53474">
    <property type="entry name" value="alpha/beta-Hydrolases"/>
    <property type="match status" value="1"/>
</dbReference>
<organism evidence="3 4">
    <name type="scientific">Shinella fusca</name>
    <dbReference type="NCBI Taxonomy" id="544480"/>
    <lineage>
        <taxon>Bacteria</taxon>
        <taxon>Pseudomonadati</taxon>
        <taxon>Pseudomonadota</taxon>
        <taxon>Alphaproteobacteria</taxon>
        <taxon>Hyphomicrobiales</taxon>
        <taxon>Rhizobiaceae</taxon>
        <taxon>Shinella</taxon>
    </lineage>
</organism>
<dbReference type="GO" id="GO:0016787">
    <property type="term" value="F:hydrolase activity"/>
    <property type="evidence" value="ECO:0007669"/>
    <property type="project" value="UniProtKB-KW"/>
</dbReference>
<dbReference type="InterPro" id="IPR000073">
    <property type="entry name" value="AB_hydrolase_1"/>
</dbReference>
<dbReference type="EMBL" id="JACHIK010000008">
    <property type="protein sequence ID" value="MBB5043344.1"/>
    <property type="molecule type" value="Genomic_DNA"/>
</dbReference>
<evidence type="ECO:0000313" key="4">
    <source>
        <dbReference type="Proteomes" id="UP000535406"/>
    </source>
</evidence>
<dbReference type="Gene3D" id="3.40.50.1820">
    <property type="entry name" value="alpha/beta hydrolase"/>
    <property type="match status" value="1"/>
</dbReference>
<dbReference type="PANTHER" id="PTHR43798:SF31">
    <property type="entry name" value="AB HYDROLASE SUPERFAMILY PROTEIN YCLE"/>
    <property type="match status" value="1"/>
</dbReference>
<evidence type="ECO:0000259" key="2">
    <source>
        <dbReference type="Pfam" id="PF00561"/>
    </source>
</evidence>
<dbReference type="Pfam" id="PF00561">
    <property type="entry name" value="Abhydrolase_1"/>
    <property type="match status" value="1"/>
</dbReference>
<dbReference type="AlphaFoldDB" id="A0A7W7YVV5"/>
<dbReference type="InterPro" id="IPR029058">
    <property type="entry name" value="AB_hydrolase_fold"/>
</dbReference>
<feature type="domain" description="AB hydrolase-1" evidence="2">
    <location>
        <begin position="33"/>
        <end position="274"/>
    </location>
</feature>
<proteinExistence type="predicted"/>